<evidence type="ECO:0000313" key="2">
    <source>
        <dbReference type="Proteomes" id="UP000000556"/>
    </source>
</evidence>
<organism evidence="1 2">
    <name type="scientific">Pseudomonas putida (strain ATCC 47054 / DSM 6125 / CFBP 8728 / NCIMB 11950 / KT2440)</name>
    <dbReference type="NCBI Taxonomy" id="160488"/>
    <lineage>
        <taxon>Bacteria</taxon>
        <taxon>Pseudomonadati</taxon>
        <taxon>Pseudomonadota</taxon>
        <taxon>Gammaproteobacteria</taxon>
        <taxon>Pseudomonadales</taxon>
        <taxon>Pseudomonadaceae</taxon>
        <taxon>Pseudomonas</taxon>
    </lineage>
</organism>
<protein>
    <recommendedName>
        <fullName evidence="3">IrrE N-terminal-like domain-containing protein</fullName>
    </recommendedName>
</protein>
<dbReference type="HOGENOM" id="CLU_818041_0_0_6"/>
<reference evidence="1 2" key="1">
    <citation type="journal article" date="2002" name="Environ. Microbiol.">
        <title>Complete genome sequence and comparative analysis of the metabolically versatile Pseudomonas putida KT2440.</title>
        <authorList>
            <person name="Nelson K.E."/>
            <person name="Weinel C."/>
            <person name="Paulsen I.T."/>
            <person name="Dodson R.J."/>
            <person name="Hilbert H."/>
            <person name="Martins dos Santos V.A."/>
            <person name="Fouts D.E."/>
            <person name="Gill S.R."/>
            <person name="Pop M."/>
            <person name="Holmes M."/>
            <person name="Brinkac L."/>
            <person name="Beanan M."/>
            <person name="DeBoy R.T."/>
            <person name="Daugherty S."/>
            <person name="Kolonay J."/>
            <person name="Madupu R."/>
            <person name="Nelson W."/>
            <person name="White O."/>
            <person name="Peterson J."/>
            <person name="Khouri H."/>
            <person name="Hance I."/>
            <person name="Chris Lee P."/>
            <person name="Holtzapple E."/>
            <person name="Scanlan D."/>
            <person name="Tran K."/>
            <person name="Moazzez A."/>
            <person name="Utterback T."/>
            <person name="Rizzo M."/>
            <person name="Lee K."/>
            <person name="Kosack D."/>
            <person name="Moestl D."/>
            <person name="Wedler H."/>
            <person name="Lauber J."/>
            <person name="Stjepandic D."/>
            <person name="Hoheisel J."/>
            <person name="Straetz M."/>
            <person name="Heim S."/>
            <person name="Kiewitz C."/>
            <person name="Eisen J.A."/>
            <person name="Timmis K.N."/>
            <person name="Dusterhoft A."/>
            <person name="Tummler B."/>
            <person name="Fraser C.M."/>
        </authorList>
    </citation>
    <scope>NUCLEOTIDE SEQUENCE [LARGE SCALE GENOMIC DNA]</scope>
    <source>
        <strain evidence="2">ATCC 47054 / DSM 6125 / CFBP 8728 / NCIMB 11950 / KT2440</strain>
    </source>
</reference>
<dbReference type="BioCyc" id="PPUT160488:G1G01-5763-MONOMER"/>
<keyword evidence="2" id="KW-1185">Reference proteome</keyword>
<dbReference type="eggNOG" id="COG2856">
    <property type="taxonomic scope" value="Bacteria"/>
</dbReference>
<dbReference type="STRING" id="160488.PP_5400"/>
<dbReference type="Proteomes" id="UP000000556">
    <property type="component" value="Chromosome"/>
</dbReference>
<dbReference type="PATRIC" id="fig|160488.4.peg.5765"/>
<reference evidence="1 2" key="2">
    <citation type="journal article" date="2016" name="Environ. Microbiol.">
        <title>The revisited genome of Pseudomonas putida KT2440 enlightens its value as a robust metabolic chassis.</title>
        <authorList>
            <person name="Belda E."/>
            <person name="van Heck R.G."/>
            <person name="Lopez-Sanchez M.J."/>
            <person name="Cruveiller S."/>
            <person name="Barbe V."/>
            <person name="Fraser C."/>
            <person name="Klenk H.P."/>
            <person name="Petersen J."/>
            <person name="Morgat A."/>
            <person name="Nikel P.I."/>
            <person name="Vallenet D."/>
            <person name="Rouy Z."/>
            <person name="Sekowska A."/>
            <person name="Martins Dos Santos V.A."/>
            <person name="de Lorenzo V."/>
            <person name="Danchin A."/>
            <person name="Medigue C."/>
        </authorList>
    </citation>
    <scope>NUCLEOTIDE SEQUENCE [LARGE SCALE GENOMIC DNA]</scope>
    <source>
        <strain evidence="2">ATCC 47054 / DSM 6125 / CFBP 8728 / NCIMB 11950 / KT2440</strain>
    </source>
</reference>
<dbReference type="Gene3D" id="1.10.10.2910">
    <property type="match status" value="1"/>
</dbReference>
<evidence type="ECO:0008006" key="3">
    <source>
        <dbReference type="Google" id="ProtNLM"/>
    </source>
</evidence>
<evidence type="ECO:0000313" key="1">
    <source>
        <dbReference type="EMBL" id="AAN70964.1"/>
    </source>
</evidence>
<dbReference type="EMBL" id="AE015451">
    <property type="protein sequence ID" value="AAN70964.1"/>
    <property type="molecule type" value="Genomic_DNA"/>
</dbReference>
<dbReference type="OrthoDB" id="9794834at2"/>
<dbReference type="PaxDb" id="160488-PP_5400"/>
<proteinExistence type="predicted"/>
<accession>Q88BY7</accession>
<dbReference type="AlphaFoldDB" id="Q88BY7"/>
<sequence length="355" mass="39162">MQRTLSVNPSRFLLMEVAMPATQIDRIFGALESAGYPREFQSSLLPDWVTSEMLQDEGATLEVASILAKRLGLRVAPLFSDSPGLEDLRRRDTKYKRSIPNKSKNLSAATSLAMFVAESIAYATPYEYIPFPQDPLQFRNEILGTEGGNWLGLRNLLQACWRHGVPVIYLDEVCEGLPKMDGMVTMFEGRPVIILSKKSKSWAWQSFIIAHEIGHCALGHIDLDEILIDETLGEQSYALDDPDVDEQAADQYAITLLNGRANATYGNGTGNMSALGLADAAMQYGKANRVDPGHVVLNFAKHNDAWALGMAAIKLLQAGEKPAGIVVNDLLWRCIRPDVLPDDTIDLLYRVAPAE</sequence>
<gene>
    <name evidence="1" type="ordered locus">PP_5400</name>
</gene>
<dbReference type="KEGG" id="ppu:PP_5400"/>
<name>Q88BY7_PSEPK</name>